<organism evidence="1 2">
    <name type="scientific">Dallia pectoralis</name>
    <name type="common">Alaska blackfish</name>
    <dbReference type="NCBI Taxonomy" id="75939"/>
    <lineage>
        <taxon>Eukaryota</taxon>
        <taxon>Metazoa</taxon>
        <taxon>Chordata</taxon>
        <taxon>Craniata</taxon>
        <taxon>Vertebrata</taxon>
        <taxon>Euteleostomi</taxon>
        <taxon>Actinopterygii</taxon>
        <taxon>Neopterygii</taxon>
        <taxon>Teleostei</taxon>
        <taxon>Protacanthopterygii</taxon>
        <taxon>Esociformes</taxon>
        <taxon>Umbridae</taxon>
        <taxon>Dallia</taxon>
    </lineage>
</organism>
<sequence length="104" mass="11628">MSDDDAETFLPAPDPEELEKQRGCRTIYVGFGLVGLAAVIALTTGLLVWHFHLRRGEVILKKMYIGSLGITNKRFIDSYDDPNSLEFQQLGVQVCDQVTEVDVL</sequence>
<accession>A0ACC2FZ91</accession>
<gene>
    <name evidence="1" type="ORF">DPEC_G00239600</name>
</gene>
<protein>
    <submittedName>
        <fullName evidence="1">Uncharacterized protein</fullName>
    </submittedName>
</protein>
<reference evidence="1" key="1">
    <citation type="submission" date="2021-05" db="EMBL/GenBank/DDBJ databases">
        <authorList>
            <person name="Pan Q."/>
            <person name="Jouanno E."/>
            <person name="Zahm M."/>
            <person name="Klopp C."/>
            <person name="Cabau C."/>
            <person name="Louis A."/>
            <person name="Berthelot C."/>
            <person name="Parey E."/>
            <person name="Roest Crollius H."/>
            <person name="Montfort J."/>
            <person name="Robinson-Rechavi M."/>
            <person name="Bouchez O."/>
            <person name="Lampietro C."/>
            <person name="Lopez Roques C."/>
            <person name="Donnadieu C."/>
            <person name="Postlethwait J."/>
            <person name="Bobe J."/>
            <person name="Dillon D."/>
            <person name="Chandos A."/>
            <person name="von Hippel F."/>
            <person name="Guiguen Y."/>
        </authorList>
    </citation>
    <scope>NUCLEOTIDE SEQUENCE</scope>
    <source>
        <strain evidence="1">YG-Jan2019</strain>
    </source>
</reference>
<comment type="caution">
    <text evidence="1">The sequence shown here is derived from an EMBL/GenBank/DDBJ whole genome shotgun (WGS) entry which is preliminary data.</text>
</comment>
<dbReference type="EMBL" id="CM055747">
    <property type="protein sequence ID" value="KAJ7996686.1"/>
    <property type="molecule type" value="Genomic_DNA"/>
</dbReference>
<evidence type="ECO:0000313" key="1">
    <source>
        <dbReference type="EMBL" id="KAJ7996686.1"/>
    </source>
</evidence>
<keyword evidence="2" id="KW-1185">Reference proteome</keyword>
<dbReference type="Proteomes" id="UP001157502">
    <property type="component" value="Chromosome 20"/>
</dbReference>
<evidence type="ECO:0000313" key="2">
    <source>
        <dbReference type="Proteomes" id="UP001157502"/>
    </source>
</evidence>
<proteinExistence type="predicted"/>
<name>A0ACC2FZ91_DALPE</name>